<name>A0A1F2UVG1_9ACTN</name>
<keyword evidence="1" id="KW-0472">Membrane</keyword>
<sequence>MTKPGLVLPIIMQESNLLYITQLLAPVAFSPLASIEVLLISLPALFSNAVSQQGYMHNIEYHYTATIIPFVFAGAILAIEKLALKKREAVVVAALIVAVALTSNCFWSPSPISGQHKRAFVVAAAAKRASMERAVALIPDDAVVSASYTIVPHLTHREKIYEFPNPYVTVNWGVNGENPADKDTIGFVIIDFSQLGTDQQKIASTLRNTEFTQVYSRNDILVLKRD</sequence>
<organism evidence="2 3">
    <name type="scientific">Candidatus Aquicultor primus</name>
    <dbReference type="NCBI Taxonomy" id="1797195"/>
    <lineage>
        <taxon>Bacteria</taxon>
        <taxon>Bacillati</taxon>
        <taxon>Actinomycetota</taxon>
        <taxon>Candidatus Aquicultoria</taxon>
        <taxon>Candidatus Aquicultorales</taxon>
        <taxon>Candidatus Aquicultoraceae</taxon>
        <taxon>Candidatus Aquicultor</taxon>
    </lineage>
</organism>
<proteinExistence type="predicted"/>
<reference evidence="2 3" key="1">
    <citation type="journal article" date="2016" name="Nat. Commun.">
        <title>Thousands of microbial genomes shed light on interconnected biogeochemical processes in an aquifer system.</title>
        <authorList>
            <person name="Anantharaman K."/>
            <person name="Brown C.T."/>
            <person name="Hug L.A."/>
            <person name="Sharon I."/>
            <person name="Castelle C.J."/>
            <person name="Probst A.J."/>
            <person name="Thomas B.C."/>
            <person name="Singh A."/>
            <person name="Wilkins M.J."/>
            <person name="Karaoz U."/>
            <person name="Brodie E.L."/>
            <person name="Williams K.H."/>
            <person name="Hubbard S.S."/>
            <person name="Banfield J.F."/>
        </authorList>
    </citation>
    <scope>NUCLEOTIDE SEQUENCE [LARGE SCALE GENOMIC DNA]</scope>
</reference>
<dbReference type="Pfam" id="PF09852">
    <property type="entry name" value="DUF2079"/>
    <property type="match status" value="1"/>
</dbReference>
<keyword evidence="1" id="KW-1133">Transmembrane helix</keyword>
<comment type="caution">
    <text evidence="2">The sequence shown here is derived from an EMBL/GenBank/DDBJ whole genome shotgun (WGS) entry which is preliminary data.</text>
</comment>
<feature type="transmembrane region" description="Helical" evidence="1">
    <location>
        <begin position="91"/>
        <end position="109"/>
    </location>
</feature>
<evidence type="ECO:0000313" key="3">
    <source>
        <dbReference type="Proteomes" id="UP000178086"/>
    </source>
</evidence>
<accession>A0A1F2UVG1</accession>
<evidence type="ECO:0000313" key="2">
    <source>
        <dbReference type="EMBL" id="OFW34573.1"/>
    </source>
</evidence>
<protein>
    <recommendedName>
        <fullName evidence="4">DUF2079 domain-containing protein</fullName>
    </recommendedName>
</protein>
<gene>
    <name evidence="2" type="ORF">A2074_02765</name>
</gene>
<dbReference type="EMBL" id="MELI01000041">
    <property type="protein sequence ID" value="OFW34573.1"/>
    <property type="molecule type" value="Genomic_DNA"/>
</dbReference>
<dbReference type="InterPro" id="IPR018650">
    <property type="entry name" value="STSV1_Orf64"/>
</dbReference>
<feature type="transmembrane region" description="Helical" evidence="1">
    <location>
        <begin position="61"/>
        <end position="79"/>
    </location>
</feature>
<keyword evidence="1" id="KW-0812">Transmembrane</keyword>
<feature type="transmembrane region" description="Helical" evidence="1">
    <location>
        <begin position="17"/>
        <end position="41"/>
    </location>
</feature>
<evidence type="ECO:0000256" key="1">
    <source>
        <dbReference type="SAM" id="Phobius"/>
    </source>
</evidence>
<dbReference type="Proteomes" id="UP000178086">
    <property type="component" value="Unassembled WGS sequence"/>
</dbReference>
<evidence type="ECO:0008006" key="4">
    <source>
        <dbReference type="Google" id="ProtNLM"/>
    </source>
</evidence>
<dbReference type="AlphaFoldDB" id="A0A1F2UVG1"/>